<dbReference type="OrthoDB" id="115060at2759"/>
<name>A0A225W644_9STRA</name>
<evidence type="ECO:0000313" key="2">
    <source>
        <dbReference type="Proteomes" id="UP000198211"/>
    </source>
</evidence>
<organism evidence="1 2">
    <name type="scientific">Phytophthora megakarya</name>
    <dbReference type="NCBI Taxonomy" id="4795"/>
    <lineage>
        <taxon>Eukaryota</taxon>
        <taxon>Sar</taxon>
        <taxon>Stramenopiles</taxon>
        <taxon>Oomycota</taxon>
        <taxon>Peronosporomycetes</taxon>
        <taxon>Peronosporales</taxon>
        <taxon>Peronosporaceae</taxon>
        <taxon>Phytophthora</taxon>
    </lineage>
</organism>
<accession>A0A225W644</accession>
<keyword evidence="2" id="KW-1185">Reference proteome</keyword>
<dbReference type="AlphaFoldDB" id="A0A225W644"/>
<protein>
    <submittedName>
        <fullName evidence="1">Uncharacterized protein</fullName>
    </submittedName>
</protein>
<dbReference type="EMBL" id="NBNE01001639">
    <property type="protein sequence ID" value="OWZ13213.1"/>
    <property type="molecule type" value="Genomic_DNA"/>
</dbReference>
<proteinExistence type="predicted"/>
<evidence type="ECO:0000313" key="1">
    <source>
        <dbReference type="EMBL" id="OWZ13213.1"/>
    </source>
</evidence>
<dbReference type="Proteomes" id="UP000198211">
    <property type="component" value="Unassembled WGS sequence"/>
</dbReference>
<gene>
    <name evidence="1" type="ORF">PHMEG_00013502</name>
</gene>
<sequence>MKQAKGAAHTEIDIAAKKPLTATECEVAAVDMGELLVTNSSMDAERVHLVHCINFVTFALMNAENRKENVPGLKHTLTTELTHYVKRLKRIQDDDN</sequence>
<reference evidence="2" key="1">
    <citation type="submission" date="2017-03" db="EMBL/GenBank/DDBJ databases">
        <title>Phytopthora megakarya and P. palmivora, two closely related causual agents of cacao black pod achieved similar genome size and gene model numbers by different mechanisms.</title>
        <authorList>
            <person name="Ali S."/>
            <person name="Shao J."/>
            <person name="Larry D.J."/>
            <person name="Kronmiller B."/>
            <person name="Shen D."/>
            <person name="Strem M.D."/>
            <person name="Melnick R.L."/>
            <person name="Guiltinan M.J."/>
            <person name="Tyler B.M."/>
            <person name="Meinhardt L.W."/>
            <person name="Bailey B.A."/>
        </authorList>
    </citation>
    <scope>NUCLEOTIDE SEQUENCE [LARGE SCALE GENOMIC DNA]</scope>
    <source>
        <strain evidence="2">zdho120</strain>
    </source>
</reference>
<comment type="caution">
    <text evidence="1">The sequence shown here is derived from an EMBL/GenBank/DDBJ whole genome shotgun (WGS) entry which is preliminary data.</text>
</comment>